<dbReference type="Pfam" id="PF00650">
    <property type="entry name" value="CRAL_TRIO"/>
    <property type="match status" value="1"/>
</dbReference>
<dbReference type="PANTHER" id="PTHR23324">
    <property type="entry name" value="SEC14 RELATED PROTEIN"/>
    <property type="match status" value="1"/>
</dbReference>
<evidence type="ECO:0000256" key="1">
    <source>
        <dbReference type="SAM" id="MobiDB-lite"/>
    </source>
</evidence>
<gene>
    <name evidence="4" type="ORF">V1264_022248</name>
</gene>
<sequence length="426" mass="48559">MSKYTLQHEPEPQSNGVPAGGKLAKREAALIKFKDKIADVHKASHDDYVLHKWLKARAYDVDKAADMYRTSMAYRQKMGVDRLTAEYQPPEVLKKYLTGGFCGHDKEGSPVRVELYGHLDMKGLMYSAKKVDLEKTKLLQCENTLKDWQEESKKRGKRVDGLTVIFDMEGVSSKMLWRPGLQMYLHLVKVLEDNYPEMMKRMFVVNAPRIFPLLYKLARPLISEDMKNKIHVLGGHFKDTLLQYIDAEELPVYLGGVKTDPDGNPRCATMICPGGEVPREYFLQDKDNEDQLEVATVPRGDKLCLPYEVTKPGSVLRWEFKTEDFDIGFGVQLLREGVKETVRATERVNSHIVPEDGSVTCHKTGTYEVVFDNAFSWARGKRVQYMVEVIGPVDEGMHSEIKHMLTENTDLAWESNANSKDESTTL</sequence>
<evidence type="ECO:0000259" key="2">
    <source>
        <dbReference type="PROSITE" id="PS50191"/>
    </source>
</evidence>
<dbReference type="PRINTS" id="PR00180">
    <property type="entry name" value="CRETINALDHBP"/>
</dbReference>
<reference evidence="4 5" key="1">
    <citation type="submission" date="2024-02" db="EMBL/GenBank/DDBJ databases">
        <title>Chromosome-scale genome assembly of the rough periwinkle Littorina saxatilis.</title>
        <authorList>
            <person name="De Jode A."/>
            <person name="Faria R."/>
            <person name="Formenti G."/>
            <person name="Sims Y."/>
            <person name="Smith T.P."/>
            <person name="Tracey A."/>
            <person name="Wood J.M.D."/>
            <person name="Zagrodzka Z.B."/>
            <person name="Johannesson K."/>
            <person name="Butlin R.K."/>
            <person name="Leder E.H."/>
        </authorList>
    </citation>
    <scope>NUCLEOTIDE SEQUENCE [LARGE SCALE GENOMIC DNA]</scope>
    <source>
        <strain evidence="4">Snail1</strain>
        <tissue evidence="4">Muscle</tissue>
    </source>
</reference>
<dbReference type="InterPro" id="IPR001251">
    <property type="entry name" value="CRAL-TRIO_dom"/>
</dbReference>
<comment type="caution">
    <text evidence="4">The sequence shown here is derived from an EMBL/GenBank/DDBJ whole genome shotgun (WGS) entry which is preliminary data.</text>
</comment>
<dbReference type="SMART" id="SM00516">
    <property type="entry name" value="SEC14"/>
    <property type="match status" value="1"/>
</dbReference>
<keyword evidence="5" id="KW-1185">Reference proteome</keyword>
<dbReference type="SUPFAM" id="SSF52087">
    <property type="entry name" value="CRAL/TRIO domain"/>
    <property type="match status" value="1"/>
</dbReference>
<dbReference type="PROSITE" id="PS50866">
    <property type="entry name" value="GOLD"/>
    <property type="match status" value="1"/>
</dbReference>
<dbReference type="InterPro" id="IPR036598">
    <property type="entry name" value="GOLD_dom_sf"/>
</dbReference>
<name>A0AAN9AK44_9CAEN</name>
<dbReference type="Gene3D" id="2.60.120.680">
    <property type="entry name" value="GOLD domain"/>
    <property type="match status" value="1"/>
</dbReference>
<feature type="domain" description="GOLD" evidence="3">
    <location>
        <begin position="279"/>
        <end position="389"/>
    </location>
</feature>
<dbReference type="SUPFAM" id="SSF46938">
    <property type="entry name" value="CRAL/TRIO N-terminal domain"/>
    <property type="match status" value="1"/>
</dbReference>
<feature type="compositionally biased region" description="Basic and acidic residues" evidence="1">
    <location>
        <begin position="1"/>
        <end position="11"/>
    </location>
</feature>
<feature type="region of interest" description="Disordered" evidence="1">
    <location>
        <begin position="1"/>
        <end position="20"/>
    </location>
</feature>
<proteinExistence type="predicted"/>
<dbReference type="InterPro" id="IPR036865">
    <property type="entry name" value="CRAL-TRIO_dom_sf"/>
</dbReference>
<dbReference type="CDD" id="cd00170">
    <property type="entry name" value="SEC14"/>
    <property type="match status" value="1"/>
</dbReference>
<dbReference type="Proteomes" id="UP001374579">
    <property type="component" value="Unassembled WGS sequence"/>
</dbReference>
<dbReference type="PROSITE" id="PS50191">
    <property type="entry name" value="CRAL_TRIO"/>
    <property type="match status" value="1"/>
</dbReference>
<evidence type="ECO:0000259" key="3">
    <source>
        <dbReference type="PROSITE" id="PS50866"/>
    </source>
</evidence>
<evidence type="ECO:0000313" key="4">
    <source>
        <dbReference type="EMBL" id="KAK7088315.1"/>
    </source>
</evidence>
<feature type="domain" description="CRAL-TRIO" evidence="2">
    <location>
        <begin position="89"/>
        <end position="262"/>
    </location>
</feature>
<protein>
    <submittedName>
        <fullName evidence="4">Uncharacterized protein</fullName>
    </submittedName>
</protein>
<dbReference type="InterPro" id="IPR051064">
    <property type="entry name" value="SEC14/CRAL-TRIO_domain"/>
</dbReference>
<dbReference type="GO" id="GO:0005737">
    <property type="term" value="C:cytoplasm"/>
    <property type="evidence" value="ECO:0007669"/>
    <property type="project" value="TreeGrafter"/>
</dbReference>
<dbReference type="SUPFAM" id="SSF101576">
    <property type="entry name" value="Supernatant protein factor (SPF), C-terminal domain"/>
    <property type="match status" value="1"/>
</dbReference>
<dbReference type="EMBL" id="JBAMIC010004070">
    <property type="protein sequence ID" value="KAK7088315.1"/>
    <property type="molecule type" value="Genomic_DNA"/>
</dbReference>
<accession>A0AAN9AK44</accession>
<dbReference type="InterPro" id="IPR009038">
    <property type="entry name" value="GOLD_dom"/>
</dbReference>
<evidence type="ECO:0000313" key="5">
    <source>
        <dbReference type="Proteomes" id="UP001374579"/>
    </source>
</evidence>
<organism evidence="4 5">
    <name type="scientific">Littorina saxatilis</name>
    <dbReference type="NCBI Taxonomy" id="31220"/>
    <lineage>
        <taxon>Eukaryota</taxon>
        <taxon>Metazoa</taxon>
        <taxon>Spiralia</taxon>
        <taxon>Lophotrochozoa</taxon>
        <taxon>Mollusca</taxon>
        <taxon>Gastropoda</taxon>
        <taxon>Caenogastropoda</taxon>
        <taxon>Littorinimorpha</taxon>
        <taxon>Littorinoidea</taxon>
        <taxon>Littorinidae</taxon>
        <taxon>Littorina</taxon>
    </lineage>
</organism>
<dbReference type="AlphaFoldDB" id="A0AAN9AK44"/>
<dbReference type="Gene3D" id="3.40.525.10">
    <property type="entry name" value="CRAL-TRIO lipid binding domain"/>
    <property type="match status" value="1"/>
</dbReference>
<dbReference type="PANTHER" id="PTHR23324:SF83">
    <property type="entry name" value="SEC14-LIKE PROTEIN 2"/>
    <property type="match status" value="1"/>
</dbReference>
<dbReference type="InterPro" id="IPR036273">
    <property type="entry name" value="CRAL/TRIO_N_dom_sf"/>
</dbReference>